<name>A0A6U3B117_9STRA</name>
<sequence>MSSRRMELLDQLNFDWNPQDTAWMSRFEELKEYVRTHGFGSVPTRHENPTLYQWCYVQRKHHSKHQERLAANSPPPASDNKPADNVSSSLAQQHLQPTPLTKERIALLDSLGFPWVAGSSPTNQAPPPPHYAHHPHAPMHPPSHAWHAPPKAGPPPHHHLPPPPNYHHHHMPPQHHWDYHYHHRTAAAGAPLPPPPPPHATASWPPHLHQPPPPYY</sequence>
<dbReference type="PANTHER" id="PTHR33418:SF1">
    <property type="entry name" value="HELICASE-ASSOCIATED DOMAIN-CONTAINING PROTEIN"/>
    <property type="match status" value="1"/>
</dbReference>
<feature type="compositionally biased region" description="Polar residues" evidence="1">
    <location>
        <begin position="85"/>
        <end position="98"/>
    </location>
</feature>
<feature type="region of interest" description="Disordered" evidence="1">
    <location>
        <begin position="186"/>
        <end position="216"/>
    </location>
</feature>
<feature type="region of interest" description="Disordered" evidence="1">
    <location>
        <begin position="65"/>
        <end position="98"/>
    </location>
</feature>
<organism evidence="3">
    <name type="scientific">Entomoneis paludosa</name>
    <dbReference type="NCBI Taxonomy" id="265537"/>
    <lineage>
        <taxon>Eukaryota</taxon>
        <taxon>Sar</taxon>
        <taxon>Stramenopiles</taxon>
        <taxon>Ochrophyta</taxon>
        <taxon>Bacillariophyta</taxon>
        <taxon>Bacillariophyceae</taxon>
        <taxon>Bacillariophycidae</taxon>
        <taxon>Entomoneidaceae</taxon>
        <taxon>Entomoneis</taxon>
    </lineage>
</organism>
<evidence type="ECO:0000256" key="1">
    <source>
        <dbReference type="SAM" id="MobiDB-lite"/>
    </source>
</evidence>
<evidence type="ECO:0000259" key="2">
    <source>
        <dbReference type="Pfam" id="PF03457"/>
    </source>
</evidence>
<evidence type="ECO:0000313" key="4">
    <source>
        <dbReference type="EMBL" id="CAD9968071.1"/>
    </source>
</evidence>
<dbReference type="InterPro" id="IPR005114">
    <property type="entry name" value="Helicase_assoc"/>
</dbReference>
<dbReference type="Gene3D" id="6.10.140.530">
    <property type="match status" value="1"/>
</dbReference>
<feature type="domain" description="Helicase-associated" evidence="2">
    <location>
        <begin position="19"/>
        <end position="113"/>
    </location>
</feature>
<feature type="region of interest" description="Disordered" evidence="1">
    <location>
        <begin position="118"/>
        <end position="171"/>
    </location>
</feature>
<gene>
    <name evidence="3" type="ORF">APAL1065_LOCUS13061</name>
    <name evidence="4" type="ORF">APAL1065_LOCUS13062</name>
</gene>
<dbReference type="PANTHER" id="PTHR33418">
    <property type="entry name" value="HELICASE-ASSOCIATED"/>
    <property type="match status" value="1"/>
</dbReference>
<feature type="compositionally biased region" description="Basic residues" evidence="1">
    <location>
        <begin position="156"/>
        <end position="171"/>
    </location>
</feature>
<evidence type="ECO:0000313" key="3">
    <source>
        <dbReference type="EMBL" id="CAD9968069.1"/>
    </source>
</evidence>
<accession>A0A6U3B117</accession>
<dbReference type="EMBL" id="HBHT01019497">
    <property type="protein sequence ID" value="CAD9968069.1"/>
    <property type="molecule type" value="Transcribed_RNA"/>
</dbReference>
<protein>
    <recommendedName>
        <fullName evidence="2">Helicase-associated domain-containing protein</fullName>
    </recommendedName>
</protein>
<proteinExistence type="predicted"/>
<reference evidence="3" key="1">
    <citation type="submission" date="2021-01" db="EMBL/GenBank/DDBJ databases">
        <authorList>
            <person name="Corre E."/>
            <person name="Pelletier E."/>
            <person name="Niang G."/>
            <person name="Scheremetjew M."/>
            <person name="Finn R."/>
            <person name="Kale V."/>
            <person name="Holt S."/>
            <person name="Cochrane G."/>
            <person name="Meng A."/>
            <person name="Brown T."/>
            <person name="Cohen L."/>
        </authorList>
    </citation>
    <scope>NUCLEOTIDE SEQUENCE</scope>
    <source>
        <strain evidence="3">CCMP125</strain>
    </source>
</reference>
<dbReference type="AlphaFoldDB" id="A0A6U3B117"/>
<dbReference type="EMBL" id="HBHT01019498">
    <property type="protein sequence ID" value="CAD9968071.1"/>
    <property type="molecule type" value="Transcribed_RNA"/>
</dbReference>
<dbReference type="Pfam" id="PF03457">
    <property type="entry name" value="HA"/>
    <property type="match status" value="1"/>
</dbReference>